<accession>A0A3D8MFD6</accession>
<evidence type="ECO:0000313" key="3">
    <source>
        <dbReference type="Proteomes" id="UP000256561"/>
    </source>
</evidence>
<reference evidence="3" key="1">
    <citation type="submission" date="2018-08" db="EMBL/GenBank/DDBJ databases">
        <authorList>
            <person name="Zhang J."/>
            <person name="Du Z.-J."/>
        </authorList>
    </citation>
    <scope>NUCLEOTIDE SEQUENCE [LARGE SCALE GENOMIC DNA]</scope>
    <source>
        <strain evidence="3">KCTC 52655</strain>
    </source>
</reference>
<sequence>MAKQTGVTLMELLISLALGASALVAVASLIGYGIGTNANLIASARLNEEVSSVLSLMQRDIRRAGYSGATVATVADPAGSPSAFSDSLQVSEFTGEAADSCVLFSYDADGDGVLDGGVNGDSFGYRLNNQQIEMRQNGSDCEATDWLDLTDSGVINVTGLNFALTETVESNVTTTTMTITLQAELVAKDQISRQYTHSFLVRNFDG</sequence>
<dbReference type="RefSeq" id="WP_115591610.1">
    <property type="nucleotide sequence ID" value="NZ_QRHA01000001.1"/>
</dbReference>
<gene>
    <name evidence="2" type="ORF">DXV75_02400</name>
</gene>
<dbReference type="OrthoDB" id="5296662at2"/>
<organism evidence="2 3">
    <name type="scientific">Alteromonas aestuariivivens</name>
    <dbReference type="NCBI Taxonomy" id="1938339"/>
    <lineage>
        <taxon>Bacteria</taxon>
        <taxon>Pseudomonadati</taxon>
        <taxon>Pseudomonadota</taxon>
        <taxon>Gammaproteobacteria</taxon>
        <taxon>Alteromonadales</taxon>
        <taxon>Alteromonadaceae</taxon>
        <taxon>Alteromonas/Salinimonas group</taxon>
        <taxon>Alteromonas</taxon>
    </lineage>
</organism>
<evidence type="ECO:0000256" key="1">
    <source>
        <dbReference type="SAM" id="Phobius"/>
    </source>
</evidence>
<proteinExistence type="predicted"/>
<dbReference type="AlphaFoldDB" id="A0A3D8MFD6"/>
<protein>
    <submittedName>
        <fullName evidence="2">Prepilin cleavage protein</fullName>
    </submittedName>
</protein>
<feature type="transmembrane region" description="Helical" evidence="1">
    <location>
        <begin position="12"/>
        <end position="35"/>
    </location>
</feature>
<dbReference type="Proteomes" id="UP000256561">
    <property type="component" value="Unassembled WGS sequence"/>
</dbReference>
<keyword evidence="1" id="KW-0472">Membrane</keyword>
<name>A0A3D8MFD6_9ALTE</name>
<keyword evidence="1" id="KW-0812">Transmembrane</keyword>
<keyword evidence="1" id="KW-1133">Transmembrane helix</keyword>
<keyword evidence="3" id="KW-1185">Reference proteome</keyword>
<comment type="caution">
    <text evidence="2">The sequence shown here is derived from an EMBL/GenBank/DDBJ whole genome shotgun (WGS) entry which is preliminary data.</text>
</comment>
<evidence type="ECO:0000313" key="2">
    <source>
        <dbReference type="EMBL" id="RDV29320.1"/>
    </source>
</evidence>
<dbReference type="PIRSF" id="PIRSF004525">
    <property type="entry name" value="Pilin_peptidase-dep_B_prd"/>
    <property type="match status" value="1"/>
</dbReference>
<dbReference type="EMBL" id="QRHA01000001">
    <property type="protein sequence ID" value="RDV29320.1"/>
    <property type="molecule type" value="Genomic_DNA"/>
</dbReference>
<dbReference type="InterPro" id="IPR016419">
    <property type="entry name" value="Prepilin_Pept-dep_B_prd"/>
</dbReference>